<dbReference type="InterPro" id="IPR057400">
    <property type="entry name" value="ADGRF3/5_N"/>
</dbReference>
<feature type="transmembrane region" description="Helical" evidence="1">
    <location>
        <begin position="82"/>
        <end position="100"/>
    </location>
</feature>
<dbReference type="Pfam" id="PF25387">
    <property type="entry name" value="ADGRF3_N"/>
    <property type="match status" value="1"/>
</dbReference>
<accession>A0AAE0QG24</accession>
<dbReference type="GO" id="GO:0007189">
    <property type="term" value="P:adenylate cyclase-activating G protein-coupled receptor signaling pathway"/>
    <property type="evidence" value="ECO:0007669"/>
    <property type="project" value="TreeGrafter"/>
</dbReference>
<evidence type="ECO:0000259" key="2">
    <source>
        <dbReference type="Pfam" id="PF25387"/>
    </source>
</evidence>
<dbReference type="InterPro" id="IPR051587">
    <property type="entry name" value="Adhesion_GPCR"/>
</dbReference>
<name>A0AAE0QG24_9TELE</name>
<feature type="transmembrane region" description="Helical" evidence="1">
    <location>
        <begin position="20"/>
        <end position="44"/>
    </location>
</feature>
<sequence length="231" mass="25164">MLRRGVNASTQPDEKHPLVVIAKCVAILTPLFGLTWGFGIGTMVSSNYTVVFAFLNSLEGFFILVFGTLLDSKVCIKTSISVVLCLRVLVFCLVPQSAFLCVCQPNDSQYQCTCVDQYVWSYNNCITYNACDKLNEGTCTCISAIPSDGQVCVPKTVEGVLTNIVDKIYPGTDLKLTCNPPENNSIKWTLNGIQLQKSAAKYAINNVELTVKNAGPSDSVCDCVNIHALQK</sequence>
<feature type="domain" description="ADGRF3/5-like N-terminal" evidence="2">
    <location>
        <begin position="102"/>
        <end position="155"/>
    </location>
</feature>
<feature type="transmembrane region" description="Helical" evidence="1">
    <location>
        <begin position="50"/>
        <end position="70"/>
    </location>
</feature>
<keyword evidence="4" id="KW-1185">Reference proteome</keyword>
<reference evidence="3" key="1">
    <citation type="submission" date="2023-06" db="EMBL/GenBank/DDBJ databases">
        <title>Male Hemibagrus guttatus genome.</title>
        <authorList>
            <person name="Bian C."/>
        </authorList>
    </citation>
    <scope>NUCLEOTIDE SEQUENCE</scope>
    <source>
        <strain evidence="3">Male_cb2023</strain>
        <tissue evidence="3">Muscle</tissue>
    </source>
</reference>
<keyword evidence="1" id="KW-0812">Transmembrane</keyword>
<evidence type="ECO:0000313" key="4">
    <source>
        <dbReference type="Proteomes" id="UP001274896"/>
    </source>
</evidence>
<organism evidence="3 4">
    <name type="scientific">Hemibagrus guttatus</name>
    <dbReference type="NCBI Taxonomy" id="175788"/>
    <lineage>
        <taxon>Eukaryota</taxon>
        <taxon>Metazoa</taxon>
        <taxon>Chordata</taxon>
        <taxon>Craniata</taxon>
        <taxon>Vertebrata</taxon>
        <taxon>Euteleostomi</taxon>
        <taxon>Actinopterygii</taxon>
        <taxon>Neopterygii</taxon>
        <taxon>Teleostei</taxon>
        <taxon>Ostariophysi</taxon>
        <taxon>Siluriformes</taxon>
        <taxon>Bagridae</taxon>
        <taxon>Hemibagrus</taxon>
    </lineage>
</organism>
<keyword evidence="1" id="KW-0472">Membrane</keyword>
<dbReference type="AlphaFoldDB" id="A0AAE0QG24"/>
<evidence type="ECO:0000313" key="3">
    <source>
        <dbReference type="EMBL" id="KAK3521261.1"/>
    </source>
</evidence>
<dbReference type="PANTHER" id="PTHR45813">
    <property type="entry name" value="IG-LIKE DOMAIN-CONTAINING PROTEIN"/>
    <property type="match status" value="1"/>
</dbReference>
<keyword evidence="1" id="KW-1133">Transmembrane helix</keyword>
<dbReference type="PANTHER" id="PTHR45813:SF4">
    <property type="entry name" value="ADHESION G PROTEIN-COUPLED RECEPTOR F5"/>
    <property type="match status" value="1"/>
</dbReference>
<comment type="caution">
    <text evidence="3">The sequence shown here is derived from an EMBL/GenBank/DDBJ whole genome shotgun (WGS) entry which is preliminary data.</text>
</comment>
<dbReference type="Proteomes" id="UP001274896">
    <property type="component" value="Unassembled WGS sequence"/>
</dbReference>
<dbReference type="EMBL" id="JAUCMX010000015">
    <property type="protein sequence ID" value="KAK3521261.1"/>
    <property type="molecule type" value="Genomic_DNA"/>
</dbReference>
<protein>
    <recommendedName>
        <fullName evidence="2">ADGRF3/5-like N-terminal domain-containing protein</fullName>
    </recommendedName>
</protein>
<gene>
    <name evidence="3" type="ORF">QTP70_001538</name>
</gene>
<dbReference type="Gene3D" id="1.20.1070.10">
    <property type="entry name" value="Rhodopsin 7-helix transmembrane proteins"/>
    <property type="match status" value="1"/>
</dbReference>
<evidence type="ECO:0000256" key="1">
    <source>
        <dbReference type="SAM" id="Phobius"/>
    </source>
</evidence>
<proteinExistence type="predicted"/>
<dbReference type="GO" id="GO:0004930">
    <property type="term" value="F:G protein-coupled receptor activity"/>
    <property type="evidence" value="ECO:0007669"/>
    <property type="project" value="TreeGrafter"/>
</dbReference>